<evidence type="ECO:0000313" key="2">
    <source>
        <dbReference type="Proteomes" id="UP000789366"/>
    </source>
</evidence>
<comment type="caution">
    <text evidence="1">The sequence shown here is derived from an EMBL/GenBank/DDBJ whole genome shotgun (WGS) entry which is preliminary data.</text>
</comment>
<organism evidence="1 2">
    <name type="scientific">Cetraspora pellucida</name>
    <dbReference type="NCBI Taxonomy" id="1433469"/>
    <lineage>
        <taxon>Eukaryota</taxon>
        <taxon>Fungi</taxon>
        <taxon>Fungi incertae sedis</taxon>
        <taxon>Mucoromycota</taxon>
        <taxon>Glomeromycotina</taxon>
        <taxon>Glomeromycetes</taxon>
        <taxon>Diversisporales</taxon>
        <taxon>Gigasporaceae</taxon>
        <taxon>Cetraspora</taxon>
    </lineage>
</organism>
<gene>
    <name evidence="1" type="ORF">SPELUC_LOCUS7883</name>
</gene>
<dbReference type="Proteomes" id="UP000789366">
    <property type="component" value="Unassembled WGS sequence"/>
</dbReference>
<accession>A0ACA9MZ85</accession>
<evidence type="ECO:0000313" key="1">
    <source>
        <dbReference type="EMBL" id="CAG8621603.1"/>
    </source>
</evidence>
<sequence length="831" mass="92863">SYVNPVTLAWVPNLAAIVLNIDPRQGFIRQSQITRQPVSEWKQYDVDDNGQISFLSGDIIRSSLDISTIIGTLDGGYAIVFANVFNSSININDPFSVRAGLYAIFLARNQPNTGIPYALFQSSLPNLNTSYVRCSVDYSSVGHICTLTIERATTNTTFANLANSTRSLVTPSFNPFYIKVRFLSSGSVLSLSTIEKLNPDPSIAEYRVETLTYGGYVLTAYNQSLSGNLSFYLYLFDGSDNLVRWELPEPQSTNFAGAYKILSNNTLLLPQAETTNSWRLLVNDLPKFNEYQDHGYRNFQVNLSNPEINSTVLSNISSISITYYDQVDLSQGNLTIYQFIDSDNAIVRQIVSGDSQFCTLSPDGKTVTINVISSTFNAPGQQYYVQVDNNFVRSKSLKEPLLGVQARDTQGLLRLTPSGTQLFHQMNSSSKAAFFASLKSQLSQMIPVKLDRLSSSENSQVINSGTPSEQAVISITISEPKNNTERNVPLVIQDLNTMIQNSDITMISNGNATRYLDRGYGFIVSPNLFEKYKIKLVGLFVALCLFIVLFLGAQRKEPNGQNFAILQLGLIVFDLAIHLLFVINNSKDIPWLFIPSVVFLVVPVVLNTLIAFWIIMEENSNPRFFAWFNKNGKVASIFTLLAASDIEALTILRSNVAGFRFFQAPFSKIALSRIFWTASLNIFLEDIPRVVIQAIYFNYTVQYDLIPLLTLVSSCITLLVNLIGRTYEGVYRIRHHGVPSQPNSDDEDDNFGGSKKNMDVKEKRRSGSGKNNEKDEYNKYSTPGDNYAKDDYSWTDSVTRASTMTSNDETRVSMISGDNRASRSIFRESFS</sequence>
<name>A0ACA9MZ85_9GLOM</name>
<dbReference type="EMBL" id="CAJVPW010011029">
    <property type="protein sequence ID" value="CAG8621603.1"/>
    <property type="molecule type" value="Genomic_DNA"/>
</dbReference>
<protein>
    <submittedName>
        <fullName evidence="1">756_t:CDS:1</fullName>
    </submittedName>
</protein>
<keyword evidence="2" id="KW-1185">Reference proteome</keyword>
<proteinExistence type="predicted"/>
<feature type="non-terminal residue" evidence="1">
    <location>
        <position position="1"/>
    </location>
</feature>
<reference evidence="1" key="1">
    <citation type="submission" date="2021-06" db="EMBL/GenBank/DDBJ databases">
        <authorList>
            <person name="Kallberg Y."/>
            <person name="Tangrot J."/>
            <person name="Rosling A."/>
        </authorList>
    </citation>
    <scope>NUCLEOTIDE SEQUENCE</scope>
    <source>
        <strain evidence="1">28 12/20/2015</strain>
    </source>
</reference>